<dbReference type="Pfam" id="PF12937">
    <property type="entry name" value="F-box-like"/>
    <property type="match status" value="1"/>
</dbReference>
<evidence type="ECO:0000259" key="1">
    <source>
        <dbReference type="PROSITE" id="PS50181"/>
    </source>
</evidence>
<proteinExistence type="predicted"/>
<dbReference type="SUPFAM" id="SSF50978">
    <property type="entry name" value="WD40 repeat-like"/>
    <property type="match status" value="1"/>
</dbReference>
<dbReference type="EMBL" id="GFDF01006146">
    <property type="protein sequence ID" value="JAV07938.1"/>
    <property type="molecule type" value="Transcribed_RNA"/>
</dbReference>
<dbReference type="InterPro" id="IPR001810">
    <property type="entry name" value="F-box_dom"/>
</dbReference>
<dbReference type="Gene3D" id="2.130.10.10">
    <property type="entry name" value="YVTN repeat-like/Quinoprotein amine dehydrogenase"/>
    <property type="match status" value="1"/>
</dbReference>
<name>A0A1L8DN95_9DIPT</name>
<dbReference type="InterPro" id="IPR052301">
    <property type="entry name" value="SCF_F-box/WD-repeat"/>
</dbReference>
<reference evidence="2" key="1">
    <citation type="submission" date="2016-12" db="EMBL/GenBank/DDBJ databases">
        <title>An insight into the sialome and mialome of the sand fly, Nyssomyia neivai.</title>
        <authorList>
            <person name="Sebastian V."/>
            <person name="Goulart T.M."/>
            <person name="Oliveira W."/>
            <person name="Calvo E."/>
            <person name="Oliveira L.F."/>
            <person name="Pinto M.C."/>
            <person name="Rosselino A.M."/>
            <person name="Ribeiro J.M."/>
        </authorList>
    </citation>
    <scope>NUCLEOTIDE SEQUENCE</scope>
</reference>
<dbReference type="InterPro" id="IPR036047">
    <property type="entry name" value="F-box-like_dom_sf"/>
</dbReference>
<dbReference type="SUPFAM" id="SSF81383">
    <property type="entry name" value="F-box domain"/>
    <property type="match status" value="1"/>
</dbReference>
<accession>A0A1L8DN95</accession>
<dbReference type="GO" id="GO:0019005">
    <property type="term" value="C:SCF ubiquitin ligase complex"/>
    <property type="evidence" value="ECO:0007669"/>
    <property type="project" value="TreeGrafter"/>
</dbReference>
<dbReference type="InterPro" id="IPR036322">
    <property type="entry name" value="WD40_repeat_dom_sf"/>
</dbReference>
<dbReference type="CDD" id="cd09917">
    <property type="entry name" value="F-box_SF"/>
    <property type="match status" value="1"/>
</dbReference>
<sequence>MNLEADLPDDILICILRYVSVTDLENVYLVSDRLAALVDRYFFLPLTLDLLMTCHRKKDTQHFLRTHADDLSFHRRWKLNENWRKGRYEETMFFPHRIPYASHIHLEKDWLYMTHGGQVRAHRRRRKDSLKRFPDFSYGNARDPDITAFTKKDDTMFAGTMCGTILLHDPQHCDGTNFFTQKIASVKEYLNSVDFRNDIFVTTTNQTARVWRKEVELDFVLLETVHNLQQSFKCIKISPDGDKLAAGRYRDPLCALKIVDMETGTVQELNSTSHAVYHILWRDPNTLLTANFDSTFRVFDIRTNTDAQIYEDPYDSSVYCLDYDDHFGVLCGMKYHGRVNLYDLRVTRRFIQMYYPSQMNSYGSPVYDIASDASQLFVVTDRNLRVFNFNADWAAYRDYSNVFNFDQ</sequence>
<dbReference type="PANTHER" id="PTHR14381">
    <property type="entry name" value="DACTYLIN"/>
    <property type="match status" value="1"/>
</dbReference>
<organism evidence="2">
    <name type="scientific">Nyssomyia neivai</name>
    <dbReference type="NCBI Taxonomy" id="330878"/>
    <lineage>
        <taxon>Eukaryota</taxon>
        <taxon>Metazoa</taxon>
        <taxon>Ecdysozoa</taxon>
        <taxon>Arthropoda</taxon>
        <taxon>Hexapoda</taxon>
        <taxon>Insecta</taxon>
        <taxon>Pterygota</taxon>
        <taxon>Neoptera</taxon>
        <taxon>Endopterygota</taxon>
        <taxon>Diptera</taxon>
        <taxon>Nematocera</taxon>
        <taxon>Psychodoidea</taxon>
        <taxon>Psychodidae</taxon>
        <taxon>Nyssomyia</taxon>
    </lineage>
</organism>
<evidence type="ECO:0000313" key="2">
    <source>
        <dbReference type="EMBL" id="JAV07938.1"/>
    </source>
</evidence>
<dbReference type="GO" id="GO:0031146">
    <property type="term" value="P:SCF-dependent proteasomal ubiquitin-dependent protein catabolic process"/>
    <property type="evidence" value="ECO:0007669"/>
    <property type="project" value="TreeGrafter"/>
</dbReference>
<feature type="domain" description="F-box" evidence="1">
    <location>
        <begin position="1"/>
        <end position="46"/>
    </location>
</feature>
<protein>
    <submittedName>
        <fullName evidence="2">Putative wd40 repeat in seven bladed beta propellers</fullName>
    </submittedName>
</protein>
<dbReference type="PROSITE" id="PS50181">
    <property type="entry name" value="FBOX"/>
    <property type="match status" value="1"/>
</dbReference>
<dbReference type="InterPro" id="IPR015943">
    <property type="entry name" value="WD40/YVTN_repeat-like_dom_sf"/>
</dbReference>
<dbReference type="PANTHER" id="PTHR14381:SF1">
    <property type="entry name" value="F-BOX_WD REPEAT-CONTAINING PROTEIN 4"/>
    <property type="match status" value="1"/>
</dbReference>
<dbReference type="AlphaFoldDB" id="A0A1L8DN95"/>